<dbReference type="Proteomes" id="UP000681315">
    <property type="component" value="Unassembled WGS sequence"/>
</dbReference>
<reference evidence="2 3" key="1">
    <citation type="submission" date="2021-03" db="EMBL/GenBank/DDBJ databases">
        <title>Gelidibacter sp. nov., isolated from costal sediment.</title>
        <authorList>
            <person name="Lun K.-Y."/>
        </authorList>
    </citation>
    <scope>NUCLEOTIDE SEQUENCE [LARGE SCALE GENOMIC DNA]</scope>
    <source>
        <strain evidence="2 3">DF109</strain>
    </source>
</reference>
<keyword evidence="3" id="KW-1185">Reference proteome</keyword>
<accession>A0ABS3SNA3</accession>
<keyword evidence="1" id="KW-0732">Signal</keyword>
<dbReference type="EMBL" id="JAGEVG010000001">
    <property type="protein sequence ID" value="MBO3096931.1"/>
    <property type="molecule type" value="Genomic_DNA"/>
</dbReference>
<evidence type="ECO:0008006" key="4">
    <source>
        <dbReference type="Google" id="ProtNLM"/>
    </source>
</evidence>
<feature type="chain" id="PRO_5045289881" description="Lipoprotein" evidence="1">
    <location>
        <begin position="20"/>
        <end position="130"/>
    </location>
</feature>
<evidence type="ECO:0000313" key="3">
    <source>
        <dbReference type="Proteomes" id="UP000681315"/>
    </source>
</evidence>
<dbReference type="RefSeq" id="WP_208231873.1">
    <property type="nucleotide sequence ID" value="NZ_JAGEVG010000001.1"/>
</dbReference>
<gene>
    <name evidence="2" type="ORF">J4051_01520</name>
</gene>
<evidence type="ECO:0000256" key="1">
    <source>
        <dbReference type="SAM" id="SignalP"/>
    </source>
</evidence>
<evidence type="ECO:0000313" key="2">
    <source>
        <dbReference type="EMBL" id="MBO3096931.1"/>
    </source>
</evidence>
<name>A0ABS3SNA3_9FLAO</name>
<comment type="caution">
    <text evidence="2">The sequence shown here is derived from an EMBL/GenBank/DDBJ whole genome shotgun (WGS) entry which is preliminary data.</text>
</comment>
<organism evidence="2 3">
    <name type="scientific">Gelidibacter pelagius</name>
    <dbReference type="NCBI Taxonomy" id="2819985"/>
    <lineage>
        <taxon>Bacteria</taxon>
        <taxon>Pseudomonadati</taxon>
        <taxon>Bacteroidota</taxon>
        <taxon>Flavobacteriia</taxon>
        <taxon>Flavobacteriales</taxon>
        <taxon>Flavobacteriaceae</taxon>
        <taxon>Gelidibacter</taxon>
    </lineage>
</organism>
<sequence>MKKAVLLLLVLIGFSCANNDDSSQGAINLKVDGCFDKFESGAKICLDSIFNDSRCPTGLDCVWEGDAVAAFTLTKNNKVNSFNLHANKKFQNDTIIEGIAIKLLRITPYPVANQPIDPYAYRSEISVDEN</sequence>
<proteinExistence type="predicted"/>
<dbReference type="PROSITE" id="PS51257">
    <property type="entry name" value="PROKAR_LIPOPROTEIN"/>
    <property type="match status" value="1"/>
</dbReference>
<feature type="signal peptide" evidence="1">
    <location>
        <begin position="1"/>
        <end position="19"/>
    </location>
</feature>
<protein>
    <recommendedName>
        <fullName evidence="4">Lipoprotein</fullName>
    </recommendedName>
</protein>